<sequence>MEIIGLNVIRVKNKVPKLYRIPEVITEQDILINPSQTKPIYANSSSKYPVFVLLSIVNVFYVVLTAIILYLLVNHTTSPRMDVILYLVGLGMKATMDISQHIMLYLHHEDMAVVLTDLLTMLKIQSFIAIQLFLGTAGGMLGVFLMPLSSSFDLGYHVLAAIFPTSPWINDPSGKILRSMLLFPICYHWLMPPTNVGLFYLGVLRGSTEILKALIQTNKVGAYGRLRITLFRANNLLKWSFATGITCMSALFVYSFNASVKYRGKLPVVVYAMGPVTMATIIALALVVGHYGDKVLTLSNQYVKQMRENARIMGGNRSRRYYEKVWRAVQVMSIEVGNFGYLSKNSGLELLQVWVDQTVTILLL</sequence>
<feature type="transmembrane region" description="Helical" evidence="1">
    <location>
        <begin position="236"/>
        <end position="256"/>
    </location>
</feature>
<evidence type="ECO:0000256" key="1">
    <source>
        <dbReference type="SAM" id="Phobius"/>
    </source>
</evidence>
<accession>A0A226DRG4</accession>
<feature type="transmembrane region" description="Helical" evidence="1">
    <location>
        <begin position="48"/>
        <end position="72"/>
    </location>
</feature>
<keyword evidence="1" id="KW-0472">Membrane</keyword>
<proteinExistence type="predicted"/>
<comment type="caution">
    <text evidence="2">The sequence shown here is derived from an EMBL/GenBank/DDBJ whole genome shotgun (WGS) entry which is preliminary data.</text>
</comment>
<feature type="transmembrane region" description="Helical" evidence="1">
    <location>
        <begin position="127"/>
        <end position="148"/>
    </location>
</feature>
<keyword evidence="3" id="KW-1185">Reference proteome</keyword>
<keyword evidence="1" id="KW-1133">Transmembrane helix</keyword>
<feature type="transmembrane region" description="Helical" evidence="1">
    <location>
        <begin position="268"/>
        <end position="288"/>
    </location>
</feature>
<evidence type="ECO:0000313" key="2">
    <source>
        <dbReference type="EMBL" id="OXA47793.1"/>
    </source>
</evidence>
<gene>
    <name evidence="2" type="ORF">Fcan01_16969</name>
</gene>
<dbReference type="AlphaFoldDB" id="A0A226DRG4"/>
<evidence type="ECO:0000313" key="3">
    <source>
        <dbReference type="Proteomes" id="UP000198287"/>
    </source>
</evidence>
<protein>
    <submittedName>
        <fullName evidence="2">Uncharacterized protein</fullName>
    </submittedName>
</protein>
<dbReference type="Proteomes" id="UP000198287">
    <property type="component" value="Unassembled WGS sequence"/>
</dbReference>
<name>A0A226DRG4_FOLCA</name>
<dbReference type="EMBL" id="LNIX01000012">
    <property type="protein sequence ID" value="OXA47793.1"/>
    <property type="molecule type" value="Genomic_DNA"/>
</dbReference>
<organism evidence="2 3">
    <name type="scientific">Folsomia candida</name>
    <name type="common">Springtail</name>
    <dbReference type="NCBI Taxonomy" id="158441"/>
    <lineage>
        <taxon>Eukaryota</taxon>
        <taxon>Metazoa</taxon>
        <taxon>Ecdysozoa</taxon>
        <taxon>Arthropoda</taxon>
        <taxon>Hexapoda</taxon>
        <taxon>Collembola</taxon>
        <taxon>Entomobryomorpha</taxon>
        <taxon>Isotomoidea</taxon>
        <taxon>Isotomidae</taxon>
        <taxon>Proisotominae</taxon>
        <taxon>Folsomia</taxon>
    </lineage>
</organism>
<feature type="transmembrane region" description="Helical" evidence="1">
    <location>
        <begin position="84"/>
        <end position="106"/>
    </location>
</feature>
<reference evidence="2 3" key="1">
    <citation type="submission" date="2015-12" db="EMBL/GenBank/DDBJ databases">
        <title>The genome of Folsomia candida.</title>
        <authorList>
            <person name="Faddeeva A."/>
            <person name="Derks M.F."/>
            <person name="Anvar Y."/>
            <person name="Smit S."/>
            <person name="Van Straalen N."/>
            <person name="Roelofs D."/>
        </authorList>
    </citation>
    <scope>NUCLEOTIDE SEQUENCE [LARGE SCALE GENOMIC DNA]</scope>
    <source>
        <strain evidence="2 3">VU population</strain>
        <tissue evidence="2">Whole body</tissue>
    </source>
</reference>
<keyword evidence="1" id="KW-0812">Transmembrane</keyword>